<feature type="transmembrane region" description="Helical" evidence="4">
    <location>
        <begin position="308"/>
        <end position="329"/>
    </location>
</feature>
<feature type="transmembrane region" description="Helical" evidence="4">
    <location>
        <begin position="335"/>
        <end position="352"/>
    </location>
</feature>
<dbReference type="OrthoDB" id="1117124at2"/>
<feature type="transmembrane region" description="Helical" evidence="4">
    <location>
        <begin position="103"/>
        <end position="124"/>
    </location>
</feature>
<evidence type="ECO:0000256" key="3">
    <source>
        <dbReference type="ARBA" id="ARBA00023136"/>
    </source>
</evidence>
<dbReference type="InterPro" id="IPR036259">
    <property type="entry name" value="MFS_trans_sf"/>
</dbReference>
<feature type="transmembrane region" description="Helical" evidence="4">
    <location>
        <begin position="169"/>
        <end position="190"/>
    </location>
</feature>
<dbReference type="SUPFAM" id="SSF103473">
    <property type="entry name" value="MFS general substrate transporter"/>
    <property type="match status" value="1"/>
</dbReference>
<keyword evidence="6" id="KW-1185">Reference proteome</keyword>
<evidence type="ECO:0000256" key="4">
    <source>
        <dbReference type="SAM" id="Phobius"/>
    </source>
</evidence>
<feature type="transmembrane region" description="Helical" evidence="4">
    <location>
        <begin position="58"/>
        <end position="79"/>
    </location>
</feature>
<feature type="transmembrane region" description="Helical" evidence="4">
    <location>
        <begin position="130"/>
        <end position="149"/>
    </location>
</feature>
<dbReference type="Pfam" id="PF07690">
    <property type="entry name" value="MFS_1"/>
    <property type="match status" value="1"/>
</dbReference>
<dbReference type="EMBL" id="VFSV01000003">
    <property type="protein sequence ID" value="TRD23055.1"/>
    <property type="molecule type" value="Genomic_DNA"/>
</dbReference>
<dbReference type="RefSeq" id="WP_142833246.1">
    <property type="nucleotide sequence ID" value="NZ_VFSV01000003.1"/>
</dbReference>
<feature type="transmembrane region" description="Helical" evidence="4">
    <location>
        <begin position="275"/>
        <end position="296"/>
    </location>
</feature>
<evidence type="ECO:0000313" key="6">
    <source>
        <dbReference type="Proteomes" id="UP000318590"/>
    </source>
</evidence>
<feature type="transmembrane region" description="Helical" evidence="4">
    <location>
        <begin position="372"/>
        <end position="397"/>
    </location>
</feature>
<dbReference type="InterPro" id="IPR052528">
    <property type="entry name" value="Sugar_transport-like"/>
</dbReference>
<keyword evidence="1 4" id="KW-0812">Transmembrane</keyword>
<proteinExistence type="predicted"/>
<feature type="transmembrane region" description="Helical" evidence="4">
    <location>
        <begin position="403"/>
        <end position="420"/>
    </location>
</feature>
<protein>
    <submittedName>
        <fullName evidence="5">MFS transporter</fullName>
    </submittedName>
</protein>
<dbReference type="AlphaFoldDB" id="A0A547Q9H7"/>
<dbReference type="PANTHER" id="PTHR23526:SF2">
    <property type="entry name" value="MAJOR FACILITATOR SUPERFAMILY (MFS) PROFILE DOMAIN-CONTAINING PROTEIN"/>
    <property type="match status" value="1"/>
</dbReference>
<name>A0A547Q9H7_9RHOB</name>
<feature type="transmembrane region" description="Helical" evidence="4">
    <location>
        <begin position="196"/>
        <end position="221"/>
    </location>
</feature>
<sequence>MAVTQTDKAIFGRLTRGSTGPGGLSPAAARVEPASFTRHVTSLTMTKVADGLLDPKLVLSWLLTHLGAGAGFVGLLVPIRESLALLPQLFTAPLIHGMSERKWAWALGSIVQGLACLVIVLAALTTSGATAGVLICGALAVLATARSVCSVSYKDVLGKTVGQSRRGAVTGSAASVASVGVIVFALMLTVAGEGRAALVIGAIALAGVLWIGAGAIFLTIAEDPEPGTAAKTPWQQLRLLTEDRQLRLFIWTRGLLTATALAPPYLLVLTPAGGAFSHLGSLVLASAAASFLSSYVWGRMSDRSSRRVLILSGVSGALALAVALILHALGLTQSWWALPFVLFALMIAYHGVRQGRSTYLVDMAPGDQRAAYTAVSNTVIGVVLMASGLFGALAALFGPAVTIAAFTLMSGAAAFVATRLDEVE</sequence>
<dbReference type="Gene3D" id="1.20.1250.20">
    <property type="entry name" value="MFS general substrate transporter like domains"/>
    <property type="match status" value="1"/>
</dbReference>
<evidence type="ECO:0000256" key="1">
    <source>
        <dbReference type="ARBA" id="ARBA00022692"/>
    </source>
</evidence>
<keyword evidence="3 4" id="KW-0472">Membrane</keyword>
<reference evidence="5 6" key="1">
    <citation type="submission" date="2019-06" db="EMBL/GenBank/DDBJ databases">
        <title>Paenimaribius caenipelagi gen. nov., sp. nov., isolated from a tidal flat.</title>
        <authorList>
            <person name="Yoon J.-H."/>
        </authorList>
    </citation>
    <scope>NUCLEOTIDE SEQUENCE [LARGE SCALE GENOMIC DNA]</scope>
    <source>
        <strain evidence="5 6">JBTF-M29</strain>
    </source>
</reference>
<comment type="caution">
    <text evidence="5">The sequence shown here is derived from an EMBL/GenBank/DDBJ whole genome shotgun (WGS) entry which is preliminary data.</text>
</comment>
<evidence type="ECO:0000256" key="2">
    <source>
        <dbReference type="ARBA" id="ARBA00022989"/>
    </source>
</evidence>
<gene>
    <name evidence="5" type="ORF">FEV53_02500</name>
</gene>
<dbReference type="GO" id="GO:0022857">
    <property type="term" value="F:transmembrane transporter activity"/>
    <property type="evidence" value="ECO:0007669"/>
    <property type="project" value="InterPro"/>
</dbReference>
<dbReference type="Proteomes" id="UP000318590">
    <property type="component" value="Unassembled WGS sequence"/>
</dbReference>
<organism evidence="5 6">
    <name type="scientific">Palleronia caenipelagi</name>
    <dbReference type="NCBI Taxonomy" id="2489174"/>
    <lineage>
        <taxon>Bacteria</taxon>
        <taxon>Pseudomonadati</taxon>
        <taxon>Pseudomonadota</taxon>
        <taxon>Alphaproteobacteria</taxon>
        <taxon>Rhodobacterales</taxon>
        <taxon>Roseobacteraceae</taxon>
        <taxon>Palleronia</taxon>
    </lineage>
</organism>
<accession>A0A547Q9H7</accession>
<evidence type="ECO:0000313" key="5">
    <source>
        <dbReference type="EMBL" id="TRD23055.1"/>
    </source>
</evidence>
<dbReference type="PANTHER" id="PTHR23526">
    <property type="entry name" value="INTEGRAL MEMBRANE TRANSPORT PROTEIN-RELATED"/>
    <property type="match status" value="1"/>
</dbReference>
<keyword evidence="2 4" id="KW-1133">Transmembrane helix</keyword>
<dbReference type="InterPro" id="IPR011701">
    <property type="entry name" value="MFS"/>
</dbReference>